<protein>
    <recommendedName>
        <fullName evidence="2">Porin</fullName>
    </recommendedName>
</protein>
<dbReference type="InterPro" id="IPR010870">
    <property type="entry name" value="Porin_O/P"/>
</dbReference>
<dbReference type="AlphaFoldDB" id="A0A3B1C8Y2"/>
<reference evidence="1" key="1">
    <citation type="submission" date="2018-06" db="EMBL/GenBank/DDBJ databases">
        <authorList>
            <person name="Zhirakovskaya E."/>
        </authorList>
    </citation>
    <scope>NUCLEOTIDE SEQUENCE</scope>
</reference>
<name>A0A3B1C8Y2_9ZZZZ</name>
<dbReference type="Pfam" id="PF07396">
    <property type="entry name" value="Porin_O_P"/>
    <property type="match status" value="1"/>
</dbReference>
<dbReference type="Gene3D" id="2.40.160.10">
    <property type="entry name" value="Porin"/>
    <property type="match status" value="1"/>
</dbReference>
<dbReference type="SUPFAM" id="SSF56935">
    <property type="entry name" value="Porins"/>
    <property type="match status" value="1"/>
</dbReference>
<gene>
    <name evidence="1" type="ORF">MNBD_NITROSPIRAE01-1699</name>
</gene>
<evidence type="ECO:0008006" key="2">
    <source>
        <dbReference type="Google" id="ProtNLM"/>
    </source>
</evidence>
<dbReference type="InterPro" id="IPR023614">
    <property type="entry name" value="Porin_dom_sf"/>
</dbReference>
<dbReference type="EMBL" id="UOGF01000021">
    <property type="protein sequence ID" value="VAX26966.1"/>
    <property type="molecule type" value="Genomic_DNA"/>
</dbReference>
<proteinExistence type="predicted"/>
<accession>A0A3B1C8Y2</accession>
<sequence length="419" mass="47050">MPLKLRQIILISFLIALTFLGAEKIGYAQERLQVRGYGNTHFMDHAGTPNVMDDPNTPEVEDDTSLNDGFFQLREFSLFFDFLITDEIIASTEIEAADNGNTYTANYAYIDIQVSDNVNIRAGKILVPFLSYNENKPSFKQNLMSQPFTAFNIAPVIGAPFVNSGFGWSDAGAVLNLCCLGANIGFLDLKLAMINGLGSNSDILDDNTVYLDDGTGTSVRPRDGLIQNETSTELRDNNNNKALVGKLTFKAADLPFDMGISWYQGKWDKASSKNLRMAGAHLNWVGETWTLKGEYVKAQVEQNTGPGATVSINTATGDYNMQAWYVEGSVVPARYQNDKYLRLIVRYDDVDTNDKVAFTPWDRSRITAGMEWQFAHNTRFRYEWQRHEIDDFENAPSPYKNAGGEERIKMHMVSLIFSF</sequence>
<organism evidence="1">
    <name type="scientific">hydrothermal vent metagenome</name>
    <dbReference type="NCBI Taxonomy" id="652676"/>
    <lineage>
        <taxon>unclassified sequences</taxon>
        <taxon>metagenomes</taxon>
        <taxon>ecological metagenomes</taxon>
    </lineage>
</organism>
<evidence type="ECO:0000313" key="1">
    <source>
        <dbReference type="EMBL" id="VAX26966.1"/>
    </source>
</evidence>